<dbReference type="OrthoDB" id="10383936at2759"/>
<reference evidence="1 2" key="1">
    <citation type="submission" date="2016-02" db="EMBL/GenBank/DDBJ databases">
        <title>Genome analysis of coral dinoflagellate symbionts highlights evolutionary adaptations to a symbiotic lifestyle.</title>
        <authorList>
            <person name="Aranda M."/>
            <person name="Li Y."/>
            <person name="Liew Y.J."/>
            <person name="Baumgarten S."/>
            <person name="Simakov O."/>
            <person name="Wilson M."/>
            <person name="Piel J."/>
            <person name="Ashoor H."/>
            <person name="Bougouffa S."/>
            <person name="Bajic V.B."/>
            <person name="Ryu T."/>
            <person name="Ravasi T."/>
            <person name="Bayer T."/>
            <person name="Micklem G."/>
            <person name="Kim H."/>
            <person name="Bhak J."/>
            <person name="Lajeunesse T.C."/>
            <person name="Voolstra C.R."/>
        </authorList>
    </citation>
    <scope>NUCLEOTIDE SEQUENCE [LARGE SCALE GENOMIC DNA]</scope>
    <source>
        <strain evidence="1 2">CCMP2467</strain>
    </source>
</reference>
<proteinExistence type="predicted"/>
<comment type="caution">
    <text evidence="1">The sequence shown here is derived from an EMBL/GenBank/DDBJ whole genome shotgun (WGS) entry which is preliminary data.</text>
</comment>
<evidence type="ECO:0000313" key="2">
    <source>
        <dbReference type="Proteomes" id="UP000186817"/>
    </source>
</evidence>
<accession>A0A1Q9DDD1</accession>
<dbReference type="Proteomes" id="UP000186817">
    <property type="component" value="Unassembled WGS sequence"/>
</dbReference>
<gene>
    <name evidence="1" type="ORF">AK812_SmicGene24932</name>
</gene>
<protein>
    <submittedName>
        <fullName evidence="1">Uncharacterized protein</fullName>
    </submittedName>
</protein>
<sequence length="164" mass="17670">MTRGGAISELFAAAAESGEQGQRLVVELLVRGCDSPVVQRFADPGLVADRKRLLNQLFMSRLLLAALLCQDGYGEAAQAEAGIAAVSEELDTLNPAQPLEPDLAALQRVLAEEDCWLWLCRLAAMRRWPVASNFALQVLLRLVQPSPGMLMETAGPGAFTVPRA</sequence>
<evidence type="ECO:0000313" key="1">
    <source>
        <dbReference type="EMBL" id="OLP93188.1"/>
    </source>
</evidence>
<keyword evidence="2" id="KW-1185">Reference proteome</keyword>
<name>A0A1Q9DDD1_SYMMI</name>
<dbReference type="EMBL" id="LSRX01000591">
    <property type="protein sequence ID" value="OLP93188.1"/>
    <property type="molecule type" value="Genomic_DNA"/>
</dbReference>
<dbReference type="AlphaFoldDB" id="A0A1Q9DDD1"/>
<organism evidence="1 2">
    <name type="scientific">Symbiodinium microadriaticum</name>
    <name type="common">Dinoflagellate</name>
    <name type="synonym">Zooxanthella microadriatica</name>
    <dbReference type="NCBI Taxonomy" id="2951"/>
    <lineage>
        <taxon>Eukaryota</taxon>
        <taxon>Sar</taxon>
        <taxon>Alveolata</taxon>
        <taxon>Dinophyceae</taxon>
        <taxon>Suessiales</taxon>
        <taxon>Symbiodiniaceae</taxon>
        <taxon>Symbiodinium</taxon>
    </lineage>
</organism>